<sequence>MDNHQVIELFQNRGMLEPGLQAELKSQLETSGKDVGELLTDYQILSDKDDIWPIIAQELGTEVFDLSSYNPPRQVVAMVPAGLARLHGALPLLVDERGLTVALTDPFNPQTIEDLRFALGQSINQVIAPNDQVEAKLNELYAGNQSEAMQEVLGQMAEEFGSKSASEMEDEANAAPIIRYVDLVLHQAIKEKASDIHFEPFENDFQIRYRVDGALYAMDPPPAHLALSIISRVKVMANLNIAEKRVPQDGRIVKKVGDHHVDMRVSSLPTTHGESVVLRVLDSSSVNLDLDALSLPSEIDSYIRETIEKPNGIFVVTGPTGAGKTTTLYAALREINRVDTKLLTAEDPVEYDVDGIIQIPVNEAIDLTFARVLRAFLRQDPDKILVGEIRDLETAQIAIQASLTGHLVLSTLHTNDAAGAVTRLIDMGTEPFLVAASLEGVLAQRLVRRICSECKADYEPNEATIAQLGLSANELGDKRFYTGTGCEKCNHGGYRGRRGLFELLNMSDPIKELVTERAPSVVIKHKAIELGMTTLREDGLRNIYDGTTTIEEVLKYT</sequence>
<evidence type="ECO:0000313" key="6">
    <source>
        <dbReference type="Proteomes" id="UP000604083"/>
    </source>
</evidence>
<name>A0A934VLD5_9BACT</name>
<dbReference type="Pfam" id="PF05157">
    <property type="entry name" value="MshEN"/>
    <property type="match status" value="1"/>
</dbReference>
<evidence type="ECO:0000259" key="4">
    <source>
        <dbReference type="PROSITE" id="PS00662"/>
    </source>
</evidence>
<reference evidence="5" key="1">
    <citation type="submission" date="2021-01" db="EMBL/GenBank/DDBJ databases">
        <title>Modified the classification status of verrucomicrobia.</title>
        <authorList>
            <person name="Feng X."/>
        </authorList>
    </citation>
    <scope>NUCLEOTIDE SEQUENCE</scope>
    <source>
        <strain evidence="5">KCTC 12986</strain>
    </source>
</reference>
<dbReference type="PANTHER" id="PTHR30258">
    <property type="entry name" value="TYPE II SECRETION SYSTEM PROTEIN GSPE-RELATED"/>
    <property type="match status" value="1"/>
</dbReference>
<dbReference type="EMBL" id="JAENIO010000004">
    <property type="protein sequence ID" value="MBK1832996.1"/>
    <property type="molecule type" value="Genomic_DNA"/>
</dbReference>
<dbReference type="InterPro" id="IPR037257">
    <property type="entry name" value="T2SS_E_N_sf"/>
</dbReference>
<feature type="domain" description="Bacterial type II secretion system protein E" evidence="4">
    <location>
        <begin position="377"/>
        <end position="391"/>
    </location>
</feature>
<dbReference type="GO" id="GO:0005524">
    <property type="term" value="F:ATP binding"/>
    <property type="evidence" value="ECO:0007669"/>
    <property type="project" value="UniProtKB-KW"/>
</dbReference>
<dbReference type="PANTHER" id="PTHR30258:SF1">
    <property type="entry name" value="PROTEIN TRANSPORT PROTEIN HOFB HOMOLOG"/>
    <property type="match status" value="1"/>
</dbReference>
<dbReference type="SMART" id="SM00382">
    <property type="entry name" value="AAA"/>
    <property type="match status" value="1"/>
</dbReference>
<comment type="similarity">
    <text evidence="1">Belongs to the GSP E family.</text>
</comment>
<dbReference type="FunFam" id="3.30.450.90:FF:000001">
    <property type="entry name" value="Type II secretion system ATPase GspE"/>
    <property type="match status" value="1"/>
</dbReference>
<dbReference type="Gene3D" id="3.30.300.160">
    <property type="entry name" value="Type II secretion system, protein E, N-terminal domain"/>
    <property type="match status" value="1"/>
</dbReference>
<protein>
    <submittedName>
        <fullName evidence="5">Flp pilus assembly complex ATPase component TadA</fullName>
    </submittedName>
</protein>
<dbReference type="GO" id="GO:0016887">
    <property type="term" value="F:ATP hydrolysis activity"/>
    <property type="evidence" value="ECO:0007669"/>
    <property type="project" value="TreeGrafter"/>
</dbReference>
<evidence type="ECO:0000256" key="1">
    <source>
        <dbReference type="ARBA" id="ARBA00006611"/>
    </source>
</evidence>
<dbReference type="SUPFAM" id="SSF52540">
    <property type="entry name" value="P-loop containing nucleoside triphosphate hydrolases"/>
    <property type="match status" value="1"/>
</dbReference>
<keyword evidence="3" id="KW-0067">ATP-binding</keyword>
<dbReference type="RefSeq" id="WP_200390428.1">
    <property type="nucleotide sequence ID" value="NZ_JAENIO010000004.1"/>
</dbReference>
<gene>
    <name evidence="5" type="primary">tadA</name>
    <name evidence="5" type="ORF">JIN78_02890</name>
</gene>
<dbReference type="Gene3D" id="3.30.450.90">
    <property type="match status" value="1"/>
</dbReference>
<proteinExistence type="inferred from homology"/>
<dbReference type="AlphaFoldDB" id="A0A934VLD5"/>
<dbReference type="CDD" id="cd01129">
    <property type="entry name" value="PulE-GspE-like"/>
    <property type="match status" value="1"/>
</dbReference>
<dbReference type="PROSITE" id="PS00662">
    <property type="entry name" value="T2SP_E"/>
    <property type="match status" value="1"/>
</dbReference>
<dbReference type="InterPro" id="IPR027417">
    <property type="entry name" value="P-loop_NTPase"/>
</dbReference>
<keyword evidence="2" id="KW-0547">Nucleotide-binding</keyword>
<evidence type="ECO:0000256" key="2">
    <source>
        <dbReference type="ARBA" id="ARBA00022741"/>
    </source>
</evidence>
<dbReference type="InterPro" id="IPR007831">
    <property type="entry name" value="T2SS_GspE_N"/>
</dbReference>
<dbReference type="Proteomes" id="UP000604083">
    <property type="component" value="Unassembled WGS sequence"/>
</dbReference>
<dbReference type="Gene3D" id="3.40.50.300">
    <property type="entry name" value="P-loop containing nucleotide triphosphate hydrolases"/>
    <property type="match status" value="1"/>
</dbReference>
<dbReference type="SUPFAM" id="SSF160246">
    <property type="entry name" value="EspE N-terminal domain-like"/>
    <property type="match status" value="1"/>
</dbReference>
<dbReference type="Pfam" id="PF00437">
    <property type="entry name" value="T2SSE"/>
    <property type="match status" value="1"/>
</dbReference>
<comment type="caution">
    <text evidence="5">The sequence shown here is derived from an EMBL/GenBank/DDBJ whole genome shotgun (WGS) entry which is preliminary data.</text>
</comment>
<organism evidence="5 6">
    <name type="scientific">Roseibacillus ishigakijimensis</name>
    <dbReference type="NCBI Taxonomy" id="454146"/>
    <lineage>
        <taxon>Bacteria</taxon>
        <taxon>Pseudomonadati</taxon>
        <taxon>Verrucomicrobiota</taxon>
        <taxon>Verrucomicrobiia</taxon>
        <taxon>Verrucomicrobiales</taxon>
        <taxon>Verrucomicrobiaceae</taxon>
        <taxon>Roseibacillus</taxon>
    </lineage>
</organism>
<evidence type="ECO:0000313" key="5">
    <source>
        <dbReference type="EMBL" id="MBK1832996.1"/>
    </source>
</evidence>
<dbReference type="InterPro" id="IPR003593">
    <property type="entry name" value="AAA+_ATPase"/>
</dbReference>
<evidence type="ECO:0000256" key="3">
    <source>
        <dbReference type="ARBA" id="ARBA00022840"/>
    </source>
</evidence>
<dbReference type="InterPro" id="IPR001482">
    <property type="entry name" value="T2SS/T4SS_dom"/>
</dbReference>
<dbReference type="GO" id="GO:0005886">
    <property type="term" value="C:plasma membrane"/>
    <property type="evidence" value="ECO:0007669"/>
    <property type="project" value="TreeGrafter"/>
</dbReference>
<dbReference type="FunFam" id="3.40.50.300:FF:000398">
    <property type="entry name" value="Type IV pilus assembly ATPase PilB"/>
    <property type="match status" value="1"/>
</dbReference>
<accession>A0A934VLD5</accession>
<keyword evidence="6" id="KW-1185">Reference proteome</keyword>